<proteinExistence type="predicted"/>
<evidence type="ECO:0008006" key="3">
    <source>
        <dbReference type="Google" id="ProtNLM"/>
    </source>
</evidence>
<sequence length="413" mass="46117">MRKLIETLWTPVACDVCGAEETALSTLGTRIGRIIQKHHDYTWRHEDVQCTQCGFVFNRLRPTAEFLHDYYTDCWPIASTSIDIVPDFDVAVRLELLHRWLKPKARVYEIGDKLGEFHTALLKAGYDVAGDDVMAESSERGEWLDGLFRRGCVAVPPVAMKQAFDAVLAYFVVEHLANPRDWLRSMRGLLAQDGVLVIEVPHLVRHPKDALMHEHFLYLTPESLSALVQEAGYEVVEIRDTGASRVFGFYLVARRVETSPLIAIEPLQDQAAELQAAYQRGRALLNHAQDNLATSADLITQAVEAADTPVRVCFFGANQTATEIATHIGVELKQKAIKILPYDNSDAKTGTHLEGFELSVKKPDPSEFHPSVLHVCVICSRGWTQAIASQIRQFGLPRFILVDGASGELLPNH</sequence>
<dbReference type="InterPro" id="IPR029063">
    <property type="entry name" value="SAM-dependent_MTases_sf"/>
</dbReference>
<gene>
    <name evidence="1" type="ORF">GCM10023213_29930</name>
</gene>
<protein>
    <recommendedName>
        <fullName evidence="3">Methyltransferase family protein</fullName>
    </recommendedName>
</protein>
<dbReference type="EMBL" id="BAABIA010000006">
    <property type="protein sequence ID" value="GAA5143006.1"/>
    <property type="molecule type" value="Genomic_DNA"/>
</dbReference>
<keyword evidence="2" id="KW-1185">Reference proteome</keyword>
<dbReference type="Pfam" id="PF13489">
    <property type="entry name" value="Methyltransf_23"/>
    <property type="match status" value="1"/>
</dbReference>
<accession>A0ABP9P9J9</accession>
<dbReference type="PANTHER" id="PTHR43861">
    <property type="entry name" value="TRANS-ACONITATE 2-METHYLTRANSFERASE-RELATED"/>
    <property type="match status" value="1"/>
</dbReference>
<comment type="caution">
    <text evidence="1">The sequence shown here is derived from an EMBL/GenBank/DDBJ whole genome shotgun (WGS) entry which is preliminary data.</text>
</comment>
<dbReference type="SUPFAM" id="SSF53335">
    <property type="entry name" value="S-adenosyl-L-methionine-dependent methyltransferases"/>
    <property type="match status" value="1"/>
</dbReference>
<evidence type="ECO:0000313" key="1">
    <source>
        <dbReference type="EMBL" id="GAA5143006.1"/>
    </source>
</evidence>
<name>A0ABP9P9J9_9BACT</name>
<evidence type="ECO:0000313" key="2">
    <source>
        <dbReference type="Proteomes" id="UP001499852"/>
    </source>
</evidence>
<reference evidence="2" key="1">
    <citation type="journal article" date="2019" name="Int. J. Syst. Evol. Microbiol.">
        <title>The Global Catalogue of Microorganisms (GCM) 10K type strain sequencing project: providing services to taxonomists for standard genome sequencing and annotation.</title>
        <authorList>
            <consortium name="The Broad Institute Genomics Platform"/>
            <consortium name="The Broad Institute Genome Sequencing Center for Infectious Disease"/>
            <person name="Wu L."/>
            <person name="Ma J."/>
        </authorList>
    </citation>
    <scope>NUCLEOTIDE SEQUENCE [LARGE SCALE GENOMIC DNA]</scope>
    <source>
        <strain evidence="2">JCM 18053</strain>
    </source>
</reference>
<dbReference type="RefSeq" id="WP_345737181.1">
    <property type="nucleotide sequence ID" value="NZ_BAABIA010000006.1"/>
</dbReference>
<dbReference type="Gene3D" id="3.40.50.150">
    <property type="entry name" value="Vaccinia Virus protein VP39"/>
    <property type="match status" value="1"/>
</dbReference>
<organism evidence="1 2">
    <name type="scientific">Prosthecobacter algae</name>
    <dbReference type="NCBI Taxonomy" id="1144682"/>
    <lineage>
        <taxon>Bacteria</taxon>
        <taxon>Pseudomonadati</taxon>
        <taxon>Verrucomicrobiota</taxon>
        <taxon>Verrucomicrobiia</taxon>
        <taxon>Verrucomicrobiales</taxon>
        <taxon>Verrucomicrobiaceae</taxon>
        <taxon>Prosthecobacter</taxon>
    </lineage>
</organism>
<dbReference type="Proteomes" id="UP001499852">
    <property type="component" value="Unassembled WGS sequence"/>
</dbReference>